<comment type="caution">
    <text evidence="2">The sequence shown here is derived from an EMBL/GenBank/DDBJ whole genome shotgun (WGS) entry which is preliminary data.</text>
</comment>
<reference evidence="2" key="1">
    <citation type="journal article" date="2014" name="Front. Microbiol.">
        <title>High frequency of phylogenetically diverse reductive dehalogenase-homologous genes in deep subseafloor sedimentary metagenomes.</title>
        <authorList>
            <person name="Kawai M."/>
            <person name="Futagami T."/>
            <person name="Toyoda A."/>
            <person name="Takaki Y."/>
            <person name="Nishi S."/>
            <person name="Hori S."/>
            <person name="Arai W."/>
            <person name="Tsubouchi T."/>
            <person name="Morono Y."/>
            <person name="Uchiyama I."/>
            <person name="Ito T."/>
            <person name="Fujiyama A."/>
            <person name="Inagaki F."/>
            <person name="Takami H."/>
        </authorList>
    </citation>
    <scope>NUCLEOTIDE SEQUENCE</scope>
    <source>
        <strain evidence="2">Expedition CK06-06</strain>
    </source>
</reference>
<dbReference type="Gene3D" id="2.30.30.760">
    <property type="match status" value="1"/>
</dbReference>
<dbReference type="NCBIfam" id="TIGR03170">
    <property type="entry name" value="flgA_cterm"/>
    <property type="match status" value="1"/>
</dbReference>
<dbReference type="InterPro" id="IPR017585">
    <property type="entry name" value="SAF_FlgA"/>
</dbReference>
<dbReference type="AlphaFoldDB" id="X1H5E1"/>
<gene>
    <name evidence="2" type="ORF">S03H2_40753</name>
</gene>
<protein>
    <recommendedName>
        <fullName evidence="1">Flagella basal body P-ring formation protein FlgA SAF domain-containing protein</fullName>
    </recommendedName>
</protein>
<sequence>MKNPPVGSVCELNPIRMPKDLVVRGAGKDIKLLPRLGGSGTRNQARVQIAVFAGGREIAEREVTFRLKYNRRRPVTLVEFGAGAVISPENVKIESTVSNYPEPADWRPPYGLVTRRRVAANTVLRPNMVGPVEPAVVVERNQTVVIRIERPGFLVTAIGKAKQKGRAGDFIKVQNVDSRRVILAKVNEDGTVEPVF</sequence>
<dbReference type="PANTHER" id="PTHR36307:SF1">
    <property type="entry name" value="FLAGELLA BASAL BODY P-RING FORMATION PROTEIN FLGA"/>
    <property type="match status" value="1"/>
</dbReference>
<organism evidence="2">
    <name type="scientific">marine sediment metagenome</name>
    <dbReference type="NCBI Taxonomy" id="412755"/>
    <lineage>
        <taxon>unclassified sequences</taxon>
        <taxon>metagenomes</taxon>
        <taxon>ecological metagenomes</taxon>
    </lineage>
</organism>
<name>X1H5E1_9ZZZZ</name>
<proteinExistence type="predicted"/>
<feature type="domain" description="Flagella basal body P-ring formation protein FlgA SAF" evidence="1">
    <location>
        <begin position="82"/>
        <end position="193"/>
    </location>
</feature>
<dbReference type="Pfam" id="PF13144">
    <property type="entry name" value="ChapFlgA"/>
    <property type="match status" value="1"/>
</dbReference>
<dbReference type="PANTHER" id="PTHR36307">
    <property type="entry name" value="FLAGELLA BASAL BODY P-RING FORMATION PROTEIN FLGA"/>
    <property type="match status" value="1"/>
</dbReference>
<dbReference type="EMBL" id="BARU01025284">
    <property type="protein sequence ID" value="GAH64612.1"/>
    <property type="molecule type" value="Genomic_DNA"/>
</dbReference>
<evidence type="ECO:0000259" key="1">
    <source>
        <dbReference type="Pfam" id="PF13144"/>
    </source>
</evidence>
<dbReference type="InterPro" id="IPR039246">
    <property type="entry name" value="Flagellar_FlgA"/>
</dbReference>
<evidence type="ECO:0000313" key="2">
    <source>
        <dbReference type="EMBL" id="GAH64612.1"/>
    </source>
</evidence>
<dbReference type="GO" id="GO:0044780">
    <property type="term" value="P:bacterial-type flagellum assembly"/>
    <property type="evidence" value="ECO:0007669"/>
    <property type="project" value="InterPro"/>
</dbReference>
<accession>X1H5E1</accession>